<dbReference type="InterPro" id="IPR050360">
    <property type="entry name" value="MFS_Sugar_Transporters"/>
</dbReference>
<keyword evidence="3 6" id="KW-1133">Transmembrane helix</keyword>
<dbReference type="AlphaFoldDB" id="A0A9W9SER0"/>
<dbReference type="InterPro" id="IPR005829">
    <property type="entry name" value="Sugar_transporter_CS"/>
</dbReference>
<dbReference type="OrthoDB" id="2544694at2759"/>
<dbReference type="Gene3D" id="1.20.1250.20">
    <property type="entry name" value="MFS general substrate transporter like domains"/>
    <property type="match status" value="1"/>
</dbReference>
<dbReference type="SUPFAM" id="SSF103473">
    <property type="entry name" value="MFS general substrate transporter"/>
    <property type="match status" value="1"/>
</dbReference>
<dbReference type="GeneID" id="81436774"/>
<proteinExistence type="predicted"/>
<evidence type="ECO:0000256" key="3">
    <source>
        <dbReference type="ARBA" id="ARBA00022989"/>
    </source>
</evidence>
<evidence type="ECO:0000256" key="6">
    <source>
        <dbReference type="SAM" id="Phobius"/>
    </source>
</evidence>
<feature type="transmembrane region" description="Helical" evidence="6">
    <location>
        <begin position="452"/>
        <end position="470"/>
    </location>
</feature>
<evidence type="ECO:0000256" key="2">
    <source>
        <dbReference type="ARBA" id="ARBA00022692"/>
    </source>
</evidence>
<reference evidence="7" key="2">
    <citation type="journal article" date="2023" name="IMA Fungus">
        <title>Comparative genomic study of the Penicillium genus elucidates a diverse pangenome and 15 lateral gene transfer events.</title>
        <authorList>
            <person name="Petersen C."/>
            <person name="Sorensen T."/>
            <person name="Nielsen M.R."/>
            <person name="Sondergaard T.E."/>
            <person name="Sorensen J.L."/>
            <person name="Fitzpatrick D.A."/>
            <person name="Frisvad J.C."/>
            <person name="Nielsen K.L."/>
        </authorList>
    </citation>
    <scope>NUCLEOTIDE SEQUENCE</scope>
    <source>
        <strain evidence="7">IBT 29864</strain>
    </source>
</reference>
<dbReference type="InterPro" id="IPR005828">
    <property type="entry name" value="MFS_sugar_transport-like"/>
</dbReference>
<keyword evidence="4 6" id="KW-0472">Membrane</keyword>
<dbReference type="PROSITE" id="PS00216">
    <property type="entry name" value="SUGAR_TRANSPORT_1"/>
    <property type="match status" value="1"/>
</dbReference>
<evidence type="ECO:0000256" key="5">
    <source>
        <dbReference type="SAM" id="MobiDB-lite"/>
    </source>
</evidence>
<reference evidence="7" key="1">
    <citation type="submission" date="2022-11" db="EMBL/GenBank/DDBJ databases">
        <authorList>
            <person name="Petersen C."/>
        </authorList>
    </citation>
    <scope>NUCLEOTIDE SEQUENCE</scope>
    <source>
        <strain evidence="7">IBT 29864</strain>
    </source>
</reference>
<organism evidence="7 8">
    <name type="scientific">Penicillium cataractarum</name>
    <dbReference type="NCBI Taxonomy" id="2100454"/>
    <lineage>
        <taxon>Eukaryota</taxon>
        <taxon>Fungi</taxon>
        <taxon>Dikarya</taxon>
        <taxon>Ascomycota</taxon>
        <taxon>Pezizomycotina</taxon>
        <taxon>Eurotiomycetes</taxon>
        <taxon>Eurotiomycetidae</taxon>
        <taxon>Eurotiales</taxon>
        <taxon>Aspergillaceae</taxon>
        <taxon>Penicillium</taxon>
    </lineage>
</organism>
<name>A0A9W9SER0_9EURO</name>
<comment type="subcellular location">
    <subcellularLocation>
        <location evidence="1">Membrane</location>
        <topology evidence="1">Multi-pass membrane protein</topology>
    </subcellularLocation>
</comment>
<evidence type="ECO:0000256" key="1">
    <source>
        <dbReference type="ARBA" id="ARBA00004141"/>
    </source>
</evidence>
<evidence type="ECO:0008006" key="9">
    <source>
        <dbReference type="Google" id="ProtNLM"/>
    </source>
</evidence>
<comment type="caution">
    <text evidence="7">The sequence shown here is derived from an EMBL/GenBank/DDBJ whole genome shotgun (WGS) entry which is preliminary data.</text>
</comment>
<dbReference type="RefSeq" id="XP_056556120.1">
    <property type="nucleotide sequence ID" value="XM_056697595.1"/>
</dbReference>
<feature type="transmembrane region" description="Helical" evidence="6">
    <location>
        <begin position="138"/>
        <end position="156"/>
    </location>
</feature>
<evidence type="ECO:0000313" key="8">
    <source>
        <dbReference type="Proteomes" id="UP001147782"/>
    </source>
</evidence>
<dbReference type="GO" id="GO:0005351">
    <property type="term" value="F:carbohydrate:proton symporter activity"/>
    <property type="evidence" value="ECO:0007669"/>
    <property type="project" value="TreeGrafter"/>
</dbReference>
<feature type="transmembrane region" description="Helical" evidence="6">
    <location>
        <begin position="387"/>
        <end position="409"/>
    </location>
</feature>
<dbReference type="GO" id="GO:0016020">
    <property type="term" value="C:membrane"/>
    <property type="evidence" value="ECO:0007669"/>
    <property type="project" value="UniProtKB-SubCell"/>
</dbReference>
<evidence type="ECO:0000313" key="7">
    <source>
        <dbReference type="EMBL" id="KAJ5377257.1"/>
    </source>
</evidence>
<protein>
    <recommendedName>
        <fullName evidence="9">Major facilitator superfamily (MFS) profile domain-containing protein</fullName>
    </recommendedName>
</protein>
<feature type="region of interest" description="Disordered" evidence="5">
    <location>
        <begin position="1"/>
        <end position="33"/>
    </location>
</feature>
<dbReference type="Pfam" id="PF00083">
    <property type="entry name" value="Sugar_tr"/>
    <property type="match status" value="2"/>
</dbReference>
<feature type="transmembrane region" description="Helical" evidence="6">
    <location>
        <begin position="356"/>
        <end position="375"/>
    </location>
</feature>
<dbReference type="Proteomes" id="UP001147782">
    <property type="component" value="Unassembled WGS sequence"/>
</dbReference>
<sequence length="516" mass="56806">MTEPEINNEAGEKPVATLIESTSPDGDRGQGEPLTENLVKSRFDEMSLGRTVWVFRRVALVSLAVYTGYVCEGFELKAGNSIVANAGFIKQFGNKNASGVAALDATWVSTWSSLLNVGQLVTLTYISWFAERFGRKPCFYLAWLWLVVGCAFLNAAKTPAIWALGKLCNGAGVGVLQSNAGSIISAVMMQQLNESHPDNYITAVRIIWAPIGLMIFFFIFVPESPWFYVRRGDKEKAMKSLRWLYGNVEGYDFDEEYNIIAKTIEHEREALAAEPKYIHLIQGVNLKRTLTITLLAVMGQLGGITIINTYSTYFFSLAGLSDPFLGTVIISCCNLLAVLIWALSTDFIGRRLLMNIFETIVVVILFVVGGLWWTGATTGNAAASHTLLVICCIWSFAFTFNSMAYYLMAAEIPSAILRVKTGPVSFCVGSVLGIATGYAAPPMLLALNLKSGFVFGAFSVPVCILMWLYIPETKGRSAAEIDELYERKIPVWRWSKTITSAEEQLHAVLLKKGGVD</sequence>
<dbReference type="PANTHER" id="PTHR48022">
    <property type="entry name" value="PLASTIDIC GLUCOSE TRANSPORTER 4"/>
    <property type="match status" value="1"/>
</dbReference>
<feature type="transmembrane region" description="Helical" evidence="6">
    <location>
        <begin position="206"/>
        <end position="229"/>
    </location>
</feature>
<dbReference type="PANTHER" id="PTHR48022:SF10">
    <property type="entry name" value="MAJOR FACILITATOR SUPERFAMILY (MFS) PROFILE DOMAIN-CONTAINING PROTEIN"/>
    <property type="match status" value="1"/>
</dbReference>
<feature type="transmembrane region" description="Helical" evidence="6">
    <location>
        <begin position="421"/>
        <end position="440"/>
    </location>
</feature>
<accession>A0A9W9SER0</accession>
<feature type="transmembrane region" description="Helical" evidence="6">
    <location>
        <begin position="290"/>
        <end position="311"/>
    </location>
</feature>
<dbReference type="EMBL" id="JAPZBS010000004">
    <property type="protein sequence ID" value="KAJ5377257.1"/>
    <property type="molecule type" value="Genomic_DNA"/>
</dbReference>
<gene>
    <name evidence="7" type="ORF">N7496_004666</name>
</gene>
<feature type="transmembrane region" description="Helical" evidence="6">
    <location>
        <begin position="323"/>
        <end position="344"/>
    </location>
</feature>
<keyword evidence="8" id="KW-1185">Reference proteome</keyword>
<dbReference type="InterPro" id="IPR036259">
    <property type="entry name" value="MFS_trans_sf"/>
</dbReference>
<evidence type="ECO:0000256" key="4">
    <source>
        <dbReference type="ARBA" id="ARBA00023136"/>
    </source>
</evidence>
<keyword evidence="2 6" id="KW-0812">Transmembrane</keyword>